<dbReference type="SUPFAM" id="SSF69635">
    <property type="entry name" value="Type III secretory system chaperone-like"/>
    <property type="match status" value="1"/>
</dbReference>
<dbReference type="InterPro" id="IPR019660">
    <property type="entry name" value="Put_sensory_transdc_reg_YbjN"/>
</dbReference>
<dbReference type="HOGENOM" id="CLU_119942_0_0_3"/>
<proteinExistence type="predicted"/>
<sequence length="157" mass="17342">MSTLYVSDPASNGGLGEQPALNYVETIETVISSLDQFDSALVSQTDSEHLWTFKYGSVDVFVQLTGFNSEDTLTIWAPVLTLPVQNEAALLRKLMEMNWLTTLEARFSIFNQQIVVVASRTLEGLTTSEISRGITIVATLADEYDDSLRVEFSPAVQ</sequence>
<dbReference type="eggNOG" id="ENOG50314XV">
    <property type="taxonomic scope" value="Bacteria"/>
</dbReference>
<dbReference type="EMBL" id="CP001344">
    <property type="protein sequence ID" value="ACL47043.1"/>
    <property type="molecule type" value="Genomic_DNA"/>
</dbReference>
<dbReference type="Pfam" id="PF10722">
    <property type="entry name" value="YbjN"/>
    <property type="match status" value="1"/>
</dbReference>
<dbReference type="STRING" id="395961.Cyan7425_4738"/>
<reference evidence="1" key="1">
    <citation type="submission" date="2009-01" db="EMBL/GenBank/DDBJ databases">
        <title>Complete sequence of chromosome Cyanothece sp. PCC 7425.</title>
        <authorList>
            <consortium name="US DOE Joint Genome Institute"/>
            <person name="Lucas S."/>
            <person name="Copeland A."/>
            <person name="Lapidus A."/>
            <person name="Glavina del Rio T."/>
            <person name="Dalin E."/>
            <person name="Tice H."/>
            <person name="Bruce D."/>
            <person name="Goodwin L."/>
            <person name="Pitluck S."/>
            <person name="Sims D."/>
            <person name="Meineke L."/>
            <person name="Brettin T."/>
            <person name="Detter J.C."/>
            <person name="Han C."/>
            <person name="Larimer F."/>
            <person name="Land M."/>
            <person name="Hauser L."/>
            <person name="Kyrpides N."/>
            <person name="Ovchinnikova G."/>
            <person name="Liberton M."/>
            <person name="Stoeckel J."/>
            <person name="Banerjee A."/>
            <person name="Singh A."/>
            <person name="Page L."/>
            <person name="Sato H."/>
            <person name="Zhao L."/>
            <person name="Sherman L."/>
            <person name="Pakrasi H."/>
            <person name="Richardson P."/>
        </authorList>
    </citation>
    <scope>NUCLEOTIDE SEQUENCE</scope>
    <source>
        <strain evidence="1">PCC 7425</strain>
    </source>
</reference>
<organism evidence="1">
    <name type="scientific">Cyanothece sp. (strain PCC 7425 / ATCC 29141)</name>
    <dbReference type="NCBI Taxonomy" id="395961"/>
    <lineage>
        <taxon>Bacteria</taxon>
        <taxon>Bacillati</taxon>
        <taxon>Cyanobacteriota</taxon>
        <taxon>Cyanophyceae</taxon>
        <taxon>Gomontiellales</taxon>
        <taxon>Cyanothecaceae</taxon>
        <taxon>Cyanothece</taxon>
    </lineage>
</organism>
<dbReference type="CDD" id="cd17036">
    <property type="entry name" value="T3SC_YbjN-like_1"/>
    <property type="match status" value="1"/>
</dbReference>
<dbReference type="AlphaFoldDB" id="B8HLH8"/>
<protein>
    <recommendedName>
        <fullName evidence="2">YbjN domain-containing protein</fullName>
    </recommendedName>
</protein>
<dbReference type="Gene3D" id="3.30.1460.10">
    <property type="match status" value="1"/>
</dbReference>
<accession>B8HLH8</accession>
<gene>
    <name evidence="1" type="ordered locus">Cyan7425_4738</name>
</gene>
<dbReference type="KEGG" id="cyn:Cyan7425_4738"/>
<dbReference type="OrthoDB" id="424058at2"/>
<name>B8HLH8_CYAP4</name>
<evidence type="ECO:0000313" key="1">
    <source>
        <dbReference type="EMBL" id="ACL47043.1"/>
    </source>
</evidence>
<evidence type="ECO:0008006" key="2">
    <source>
        <dbReference type="Google" id="ProtNLM"/>
    </source>
</evidence>